<comment type="function">
    <text evidence="5">An accessory protein needed during the final step in the assembly of 30S ribosomal subunit, possibly for assembly of the head region. Essential for efficient processing of 16S rRNA. May be needed both before and after RbfA during the maturation of 16S rRNA. It has affinity for free ribosomal 30S subunits but not for 70S ribosomes.</text>
</comment>
<evidence type="ECO:0000313" key="9">
    <source>
        <dbReference type="Proteomes" id="UP001171751"/>
    </source>
</evidence>
<dbReference type="Pfam" id="PF24986">
    <property type="entry name" value="PRC_RimM"/>
    <property type="match status" value="1"/>
</dbReference>
<keyword evidence="2 5" id="KW-0690">Ribosome biogenesis</keyword>
<dbReference type="Gene3D" id="2.30.30.240">
    <property type="entry name" value="PRC-barrel domain"/>
    <property type="match status" value="1"/>
</dbReference>
<dbReference type="InterPro" id="IPR036976">
    <property type="entry name" value="RimM_N_sf"/>
</dbReference>
<evidence type="ECO:0000256" key="1">
    <source>
        <dbReference type="ARBA" id="ARBA00022490"/>
    </source>
</evidence>
<dbReference type="InterPro" id="IPR002676">
    <property type="entry name" value="RimM_N"/>
</dbReference>
<dbReference type="InterPro" id="IPR011033">
    <property type="entry name" value="PRC_barrel-like_sf"/>
</dbReference>
<name>A0AA43U778_9LACT</name>
<comment type="subcellular location">
    <subcellularLocation>
        <location evidence="5">Cytoplasm</location>
    </subcellularLocation>
</comment>
<dbReference type="PANTHER" id="PTHR33692:SF1">
    <property type="entry name" value="RIBOSOME MATURATION FACTOR RIMM"/>
    <property type="match status" value="1"/>
</dbReference>
<dbReference type="InterPro" id="IPR009000">
    <property type="entry name" value="Transl_B-barrel_sf"/>
</dbReference>
<dbReference type="GO" id="GO:0042274">
    <property type="term" value="P:ribosomal small subunit biogenesis"/>
    <property type="evidence" value="ECO:0007669"/>
    <property type="project" value="UniProtKB-UniRule"/>
</dbReference>
<comment type="similarity">
    <text evidence="5">Belongs to the RimM family.</text>
</comment>
<sequence>MTDYVKVGEIVNTHGIKGEVRISNMTDFPDQRFAVGNTLYLEEEEDCYLPLIVTSHRIHKKFDLLTFESYTNINEVLDWVGHDLFIAEDQQSSLEEKNFYIHEIIDLDVVDENHNSIGQIKEVQTMASNDIWVVKRKNKKDLLLPIIKNVIKNVDLEASQVIVSIPEGLETDEN</sequence>
<evidence type="ECO:0000256" key="5">
    <source>
        <dbReference type="HAMAP-Rule" id="MF_00014"/>
    </source>
</evidence>
<dbReference type="Proteomes" id="UP001171751">
    <property type="component" value="Unassembled WGS sequence"/>
</dbReference>
<evidence type="ECO:0000313" key="8">
    <source>
        <dbReference type="EMBL" id="MDO5456876.1"/>
    </source>
</evidence>
<organism evidence="8 9">
    <name type="scientific">Atopococcus tabaci</name>
    <dbReference type="NCBI Taxonomy" id="269774"/>
    <lineage>
        <taxon>Bacteria</taxon>
        <taxon>Bacillati</taxon>
        <taxon>Bacillota</taxon>
        <taxon>Bacilli</taxon>
        <taxon>Lactobacillales</taxon>
        <taxon>Carnobacteriaceae</taxon>
        <taxon>Atopococcus</taxon>
    </lineage>
</organism>
<dbReference type="PANTHER" id="PTHR33692">
    <property type="entry name" value="RIBOSOME MATURATION FACTOR RIMM"/>
    <property type="match status" value="1"/>
</dbReference>
<feature type="domain" description="Ribosome maturation factor RimM PRC barrel" evidence="7">
    <location>
        <begin position="102"/>
        <end position="169"/>
    </location>
</feature>
<dbReference type="SUPFAM" id="SSF50346">
    <property type="entry name" value="PRC-barrel domain"/>
    <property type="match status" value="1"/>
</dbReference>
<evidence type="ECO:0000256" key="4">
    <source>
        <dbReference type="ARBA" id="ARBA00023186"/>
    </source>
</evidence>
<evidence type="ECO:0000259" key="7">
    <source>
        <dbReference type="Pfam" id="PF24986"/>
    </source>
</evidence>
<dbReference type="NCBIfam" id="TIGR02273">
    <property type="entry name" value="16S_RimM"/>
    <property type="match status" value="1"/>
</dbReference>
<feature type="domain" description="RimM N-terminal" evidence="6">
    <location>
        <begin position="7"/>
        <end position="90"/>
    </location>
</feature>
<comment type="domain">
    <text evidence="5">The PRC barrel domain binds ribosomal protein uS19.</text>
</comment>
<proteinExistence type="inferred from homology"/>
<gene>
    <name evidence="5 8" type="primary">rimM</name>
    <name evidence="8" type="ORF">Q4F26_00890</name>
</gene>
<dbReference type="Pfam" id="PF01782">
    <property type="entry name" value="RimM"/>
    <property type="match status" value="1"/>
</dbReference>
<evidence type="ECO:0000259" key="6">
    <source>
        <dbReference type="Pfam" id="PF01782"/>
    </source>
</evidence>
<keyword evidence="3 5" id="KW-0698">rRNA processing</keyword>
<reference evidence="8" key="1">
    <citation type="submission" date="2023-07" db="EMBL/GenBank/DDBJ databases">
        <title>Between Cages and Wild: Unraveling the Impact of Captivity on Animal Microbiomes and Antimicrobial Resistance.</title>
        <authorList>
            <person name="Schmartz G.P."/>
            <person name="Rehner J."/>
            <person name="Schuff M.J."/>
            <person name="Becker S.L."/>
            <person name="Kravczyk M."/>
            <person name="Gurevich A."/>
            <person name="Francke R."/>
            <person name="Mueller R."/>
            <person name="Keller V."/>
            <person name="Keller A."/>
        </authorList>
    </citation>
    <scope>NUCLEOTIDE SEQUENCE</scope>
    <source>
        <strain evidence="8">S39M_St_73</strain>
    </source>
</reference>
<keyword evidence="4 5" id="KW-0143">Chaperone</keyword>
<protein>
    <recommendedName>
        <fullName evidence="5">Ribosome maturation factor RimM</fullName>
    </recommendedName>
</protein>
<comment type="subunit">
    <text evidence="5">Binds ribosomal protein uS19.</text>
</comment>
<dbReference type="SUPFAM" id="SSF50447">
    <property type="entry name" value="Translation proteins"/>
    <property type="match status" value="1"/>
</dbReference>
<dbReference type="AlphaFoldDB" id="A0AA43U778"/>
<keyword evidence="1 5" id="KW-0963">Cytoplasm</keyword>
<dbReference type="HAMAP" id="MF_00014">
    <property type="entry name" value="Ribosome_mat_RimM"/>
    <property type="match status" value="1"/>
</dbReference>
<evidence type="ECO:0000256" key="2">
    <source>
        <dbReference type="ARBA" id="ARBA00022517"/>
    </source>
</evidence>
<dbReference type="Gene3D" id="2.40.30.60">
    <property type="entry name" value="RimM"/>
    <property type="match status" value="1"/>
</dbReference>
<dbReference type="GO" id="GO:0005737">
    <property type="term" value="C:cytoplasm"/>
    <property type="evidence" value="ECO:0007669"/>
    <property type="project" value="UniProtKB-SubCell"/>
</dbReference>
<dbReference type="EMBL" id="JAUNQW010000002">
    <property type="protein sequence ID" value="MDO5456876.1"/>
    <property type="molecule type" value="Genomic_DNA"/>
</dbReference>
<accession>A0AA43U778</accession>
<evidence type="ECO:0000256" key="3">
    <source>
        <dbReference type="ARBA" id="ARBA00022552"/>
    </source>
</evidence>
<dbReference type="GO" id="GO:0005840">
    <property type="term" value="C:ribosome"/>
    <property type="evidence" value="ECO:0007669"/>
    <property type="project" value="InterPro"/>
</dbReference>
<dbReference type="GO" id="GO:0006364">
    <property type="term" value="P:rRNA processing"/>
    <property type="evidence" value="ECO:0007669"/>
    <property type="project" value="UniProtKB-UniRule"/>
</dbReference>
<keyword evidence="9" id="KW-1185">Reference proteome</keyword>
<dbReference type="GO" id="GO:0043022">
    <property type="term" value="F:ribosome binding"/>
    <property type="evidence" value="ECO:0007669"/>
    <property type="project" value="InterPro"/>
</dbReference>
<dbReference type="InterPro" id="IPR056792">
    <property type="entry name" value="PRC_RimM"/>
</dbReference>
<dbReference type="InterPro" id="IPR011961">
    <property type="entry name" value="RimM"/>
</dbReference>
<comment type="caution">
    <text evidence="8">The sequence shown here is derived from an EMBL/GenBank/DDBJ whole genome shotgun (WGS) entry which is preliminary data.</text>
</comment>